<dbReference type="EMBL" id="CP096022">
    <property type="protein sequence ID" value="UPM45060.1"/>
    <property type="molecule type" value="Genomic_DNA"/>
</dbReference>
<evidence type="ECO:0000313" key="5">
    <source>
        <dbReference type="Proteomes" id="UP000831768"/>
    </source>
</evidence>
<evidence type="ECO:0000313" key="4">
    <source>
        <dbReference type="EMBL" id="UPM45060.1"/>
    </source>
</evidence>
<sequence>MTQIDIDGESARDGLMTLVITIVELLIEAMEREAIRRMESGDLTEEEIERIGAQFAALDAEIAAIKEEEAIEDSVGELRDRLDGLVVDAIRSVEEPPQQGSTHEPIEND</sequence>
<dbReference type="GO" id="GO:0031412">
    <property type="term" value="P:gas vesicle organization"/>
    <property type="evidence" value="ECO:0007669"/>
    <property type="project" value="InterPro"/>
</dbReference>
<accession>A0A8U0A7A4</accession>
<keyword evidence="1" id="KW-0304">Gas vesicle</keyword>
<dbReference type="Pfam" id="PF05121">
    <property type="entry name" value="GvpK"/>
    <property type="match status" value="1"/>
</dbReference>
<dbReference type="KEGG" id="haad:MW046_18575"/>
<gene>
    <name evidence="4" type="ORF">MW046_18575</name>
</gene>
<keyword evidence="4" id="KW-0614">Plasmid</keyword>
<reference evidence="4" key="1">
    <citation type="submission" date="2022-04" db="EMBL/GenBank/DDBJ databases">
        <title>Halocatena sp. nov., isolated from a salt lake.</title>
        <authorList>
            <person name="Cui H.-L."/>
        </authorList>
    </citation>
    <scope>NUCLEOTIDE SEQUENCE</scope>
    <source>
        <strain evidence="4">AD-1</strain>
        <plasmid evidence="4">unnamed3</plasmid>
    </source>
</reference>
<dbReference type="AlphaFoldDB" id="A0A8U0A7A4"/>
<dbReference type="Proteomes" id="UP000831768">
    <property type="component" value="Plasmid unnamed3"/>
</dbReference>
<dbReference type="GO" id="GO:0031411">
    <property type="term" value="C:gas vesicle"/>
    <property type="evidence" value="ECO:0007669"/>
    <property type="project" value="UniProtKB-SubCell"/>
</dbReference>
<evidence type="ECO:0000256" key="2">
    <source>
        <dbReference type="ARBA" id="ARBA00035108"/>
    </source>
</evidence>
<protein>
    <submittedName>
        <fullName evidence="4">Gas vesicle protein K</fullName>
    </submittedName>
</protein>
<keyword evidence="5" id="KW-1185">Reference proteome</keyword>
<dbReference type="PANTHER" id="PTHR40137:SF2">
    <property type="entry name" value="PROTEIN GVPK 1"/>
    <property type="match status" value="1"/>
</dbReference>
<comment type="similarity">
    <text evidence="3">Belongs to the gas vesicle GvpK family.</text>
</comment>
<dbReference type="PANTHER" id="PTHR40137">
    <property type="entry name" value="PROTEIN GVPK 1"/>
    <property type="match status" value="1"/>
</dbReference>
<name>A0A8U0A7A4_9EURY</name>
<comment type="subcellular location">
    <subcellularLocation>
        <location evidence="2">Gas vesicle</location>
    </subcellularLocation>
</comment>
<geneLocation type="plasmid" evidence="4 5">
    <name>unnamed3</name>
</geneLocation>
<organism evidence="4 5">
    <name type="scientific">Halocatena salina</name>
    <dbReference type="NCBI Taxonomy" id="2934340"/>
    <lineage>
        <taxon>Archaea</taxon>
        <taxon>Methanobacteriati</taxon>
        <taxon>Methanobacteriota</taxon>
        <taxon>Stenosarchaea group</taxon>
        <taxon>Halobacteria</taxon>
        <taxon>Halobacteriales</taxon>
        <taxon>Natronomonadaceae</taxon>
        <taxon>Halocatena</taxon>
    </lineage>
</organism>
<evidence type="ECO:0000256" key="1">
    <source>
        <dbReference type="ARBA" id="ARBA00022987"/>
    </source>
</evidence>
<proteinExistence type="inferred from homology"/>
<dbReference type="InterPro" id="IPR007805">
    <property type="entry name" value="GvpK"/>
</dbReference>
<dbReference type="RefSeq" id="WP_247995714.1">
    <property type="nucleotide sequence ID" value="NZ_CP096022.1"/>
</dbReference>
<evidence type="ECO:0000256" key="3">
    <source>
        <dbReference type="ARBA" id="ARBA00035659"/>
    </source>
</evidence>
<dbReference type="GeneID" id="71930096"/>